<organism evidence="1 2">
    <name type="scientific">Macrosiphum euphorbiae</name>
    <name type="common">potato aphid</name>
    <dbReference type="NCBI Taxonomy" id="13131"/>
    <lineage>
        <taxon>Eukaryota</taxon>
        <taxon>Metazoa</taxon>
        <taxon>Ecdysozoa</taxon>
        <taxon>Arthropoda</taxon>
        <taxon>Hexapoda</taxon>
        <taxon>Insecta</taxon>
        <taxon>Pterygota</taxon>
        <taxon>Neoptera</taxon>
        <taxon>Paraneoptera</taxon>
        <taxon>Hemiptera</taxon>
        <taxon>Sternorrhyncha</taxon>
        <taxon>Aphidomorpha</taxon>
        <taxon>Aphidoidea</taxon>
        <taxon>Aphididae</taxon>
        <taxon>Macrosiphini</taxon>
        <taxon>Macrosiphum</taxon>
    </lineage>
</organism>
<dbReference type="GO" id="GO:0045505">
    <property type="term" value="F:dynein intermediate chain binding"/>
    <property type="evidence" value="ECO:0007669"/>
    <property type="project" value="InterPro"/>
</dbReference>
<comment type="caution">
    <text evidence="1">The sequence shown here is derived from an EMBL/GenBank/DDBJ whole genome shotgun (WGS) entry which is preliminary data.</text>
</comment>
<dbReference type="PANTHER" id="PTHR45703:SF32">
    <property type="entry name" value="DYNEINS HEAVY CHAIN"/>
    <property type="match status" value="1"/>
</dbReference>
<gene>
    <name evidence="1" type="ORF">MEUPH1_LOCUS15970</name>
</gene>
<reference evidence="1 2" key="1">
    <citation type="submission" date="2023-01" db="EMBL/GenBank/DDBJ databases">
        <authorList>
            <person name="Whitehead M."/>
        </authorList>
    </citation>
    <scope>NUCLEOTIDE SEQUENCE [LARGE SCALE GENOMIC DNA]</scope>
</reference>
<accession>A0AAV0WYH8</accession>
<evidence type="ECO:0000313" key="2">
    <source>
        <dbReference type="Proteomes" id="UP001160148"/>
    </source>
</evidence>
<proteinExistence type="predicted"/>
<dbReference type="GO" id="GO:0030286">
    <property type="term" value="C:dynein complex"/>
    <property type="evidence" value="ECO:0007669"/>
    <property type="project" value="InterPro"/>
</dbReference>
<protein>
    <submittedName>
        <fullName evidence="1">Uncharacterized protein</fullName>
    </submittedName>
</protein>
<dbReference type="InterPro" id="IPR026983">
    <property type="entry name" value="DHC"/>
</dbReference>
<dbReference type="PANTHER" id="PTHR45703">
    <property type="entry name" value="DYNEIN HEAVY CHAIN"/>
    <property type="match status" value="1"/>
</dbReference>
<dbReference type="Proteomes" id="UP001160148">
    <property type="component" value="Unassembled WGS sequence"/>
</dbReference>
<dbReference type="EMBL" id="CARXXK010000003">
    <property type="protein sequence ID" value="CAI6360699.1"/>
    <property type="molecule type" value="Genomic_DNA"/>
</dbReference>
<dbReference type="GO" id="GO:0051959">
    <property type="term" value="F:dynein light intermediate chain binding"/>
    <property type="evidence" value="ECO:0007669"/>
    <property type="project" value="InterPro"/>
</dbReference>
<name>A0AAV0WYH8_9HEMI</name>
<keyword evidence="2" id="KW-1185">Reference proteome</keyword>
<dbReference type="GO" id="GO:0007018">
    <property type="term" value="P:microtubule-based movement"/>
    <property type="evidence" value="ECO:0007669"/>
    <property type="project" value="InterPro"/>
</dbReference>
<dbReference type="AlphaFoldDB" id="A0AAV0WYH8"/>
<sequence length="241" mass="28689">MVYWTNYVEKIDSLICKALILNCQCSLENILELSVGDGSGPTPVILIHVSLKDNKIKYEASLLEILSFSANFLTDLLMAIKLLPRLNHIFQLSRNNWIPYEDEISKDFLCIKLQERYNIATINALRRLRRYMYEYLEFKDIWSMDKKLFFEKYRTFNSSATHFNQDMTQYSIYKRKISRIKPVAQVSHFLVQTNMLKDDIIRHCDEWKDNFSNLLLEMTTNLIEGFYQYTKINSLQYNILK</sequence>
<evidence type="ECO:0000313" key="1">
    <source>
        <dbReference type="EMBL" id="CAI6360699.1"/>
    </source>
</evidence>